<dbReference type="InterPro" id="IPR042454">
    <property type="entry name" value="CLMP"/>
</dbReference>
<keyword evidence="2" id="KW-0732">Signal</keyword>
<dbReference type="GeneID" id="107565277"/>
<name>A0A672NMS0_SINGR</name>
<dbReference type="Proteomes" id="UP000472262">
    <property type="component" value="Unassembled WGS sequence"/>
</dbReference>
<dbReference type="InterPro" id="IPR007110">
    <property type="entry name" value="Ig-like_dom"/>
</dbReference>
<dbReference type="InParanoid" id="A0A672NMS0"/>
<keyword evidence="1" id="KW-1133">Transmembrane helix</keyword>
<dbReference type="OrthoDB" id="9446970at2759"/>
<dbReference type="OMA" id="PSKPQCW"/>
<evidence type="ECO:0000313" key="5">
    <source>
        <dbReference type="Proteomes" id="UP000472262"/>
    </source>
</evidence>
<dbReference type="InterPro" id="IPR036179">
    <property type="entry name" value="Ig-like_dom_sf"/>
</dbReference>
<sequence>MSASARVLLLVLLSVLQANGQTEMKKVVGDNATLPCHHQLWQADISLLDIEWMLHKSSSRQKVVITYFAGRIYDPNESEAGRLSLAGDYLKGDASLLISDLSLADSGEYICKVKNGGKYYWNTVKLIVLLKPSKPRCWMEGRLLEGSDVRLSCKSTDGSDPISYKWERVLDKGKYAGKLPPQALIDLKNPEIVTLKNLTRESAGGYKCTASNDVGEENCTLEVKVHYVRGMGVVAGAVVGVSFGVLLIILIIWLVFRKKEKKKYEEEEAPNEIR</sequence>
<dbReference type="Pfam" id="PF07686">
    <property type="entry name" value="V-set"/>
    <property type="match status" value="1"/>
</dbReference>
<keyword evidence="1" id="KW-0472">Membrane</keyword>
<evidence type="ECO:0000256" key="2">
    <source>
        <dbReference type="SAM" id="SignalP"/>
    </source>
</evidence>
<dbReference type="KEGG" id="sgh:107565277"/>
<dbReference type="GO" id="GO:0009986">
    <property type="term" value="C:cell surface"/>
    <property type="evidence" value="ECO:0007669"/>
    <property type="project" value="TreeGrafter"/>
</dbReference>
<keyword evidence="5" id="KW-1185">Reference proteome</keyword>
<feature type="domain" description="Ig-like" evidence="3">
    <location>
        <begin position="135"/>
        <end position="226"/>
    </location>
</feature>
<dbReference type="SMART" id="SM00408">
    <property type="entry name" value="IGc2"/>
    <property type="match status" value="2"/>
</dbReference>
<reference evidence="4" key="1">
    <citation type="submission" date="2025-08" db="UniProtKB">
        <authorList>
            <consortium name="Ensembl"/>
        </authorList>
    </citation>
    <scope>IDENTIFICATION</scope>
</reference>
<dbReference type="RefSeq" id="XP_016105985.1">
    <property type="nucleotide sequence ID" value="XM_016250499.1"/>
</dbReference>
<dbReference type="PANTHER" id="PTHR44783:SF1">
    <property type="entry name" value="CXADR-LIKE MEMBRANE PROTEIN"/>
    <property type="match status" value="1"/>
</dbReference>
<dbReference type="InterPro" id="IPR003598">
    <property type="entry name" value="Ig_sub2"/>
</dbReference>
<dbReference type="InterPro" id="IPR003599">
    <property type="entry name" value="Ig_sub"/>
</dbReference>
<proteinExistence type="predicted"/>
<organism evidence="4 5">
    <name type="scientific">Sinocyclocheilus grahami</name>
    <name type="common">Dianchi golden-line fish</name>
    <name type="synonym">Barbus grahami</name>
    <dbReference type="NCBI Taxonomy" id="75366"/>
    <lineage>
        <taxon>Eukaryota</taxon>
        <taxon>Metazoa</taxon>
        <taxon>Chordata</taxon>
        <taxon>Craniata</taxon>
        <taxon>Vertebrata</taxon>
        <taxon>Euteleostomi</taxon>
        <taxon>Actinopterygii</taxon>
        <taxon>Neopterygii</taxon>
        <taxon>Teleostei</taxon>
        <taxon>Ostariophysi</taxon>
        <taxon>Cypriniformes</taxon>
        <taxon>Cyprinidae</taxon>
        <taxon>Cyprininae</taxon>
        <taxon>Sinocyclocheilus</taxon>
    </lineage>
</organism>
<dbReference type="Pfam" id="PF13927">
    <property type="entry name" value="Ig_3"/>
    <property type="match status" value="1"/>
</dbReference>
<dbReference type="AlphaFoldDB" id="A0A672NMS0"/>
<accession>A0A672NMS0</accession>
<dbReference type="GO" id="GO:0005881">
    <property type="term" value="C:cytoplasmic microtubule"/>
    <property type="evidence" value="ECO:0007669"/>
    <property type="project" value="InterPro"/>
</dbReference>
<dbReference type="SUPFAM" id="SSF48726">
    <property type="entry name" value="Immunoglobulin"/>
    <property type="match status" value="2"/>
</dbReference>
<gene>
    <name evidence="4" type="primary">LOC107565277</name>
</gene>
<evidence type="ECO:0000259" key="3">
    <source>
        <dbReference type="PROSITE" id="PS50835"/>
    </source>
</evidence>
<evidence type="ECO:0000313" key="4">
    <source>
        <dbReference type="Ensembl" id="ENSSGRP00000052032.1"/>
    </source>
</evidence>
<dbReference type="SMART" id="SM00409">
    <property type="entry name" value="IG"/>
    <property type="match status" value="2"/>
</dbReference>
<dbReference type="Ensembl" id="ENSSGRT00000055598.1">
    <property type="protein sequence ID" value="ENSSGRP00000052032.1"/>
    <property type="gene ID" value="ENSSGRG00000027513.1"/>
</dbReference>
<dbReference type="GO" id="GO:0016020">
    <property type="term" value="C:membrane"/>
    <property type="evidence" value="ECO:0007669"/>
    <property type="project" value="InterPro"/>
</dbReference>
<dbReference type="Gene3D" id="2.60.40.10">
    <property type="entry name" value="Immunoglobulins"/>
    <property type="match status" value="2"/>
</dbReference>
<feature type="domain" description="Ig-like" evidence="3">
    <location>
        <begin position="29"/>
        <end position="116"/>
    </location>
</feature>
<dbReference type="InterPro" id="IPR013106">
    <property type="entry name" value="Ig_V-set"/>
</dbReference>
<dbReference type="PANTHER" id="PTHR44783">
    <property type="entry name" value="CXADR-LIKE MEMBRANE PROTEIN"/>
    <property type="match status" value="1"/>
</dbReference>
<evidence type="ECO:0000256" key="1">
    <source>
        <dbReference type="SAM" id="Phobius"/>
    </source>
</evidence>
<feature type="transmembrane region" description="Helical" evidence="1">
    <location>
        <begin position="233"/>
        <end position="256"/>
    </location>
</feature>
<feature type="chain" id="PRO_5025645381" evidence="2">
    <location>
        <begin position="21"/>
        <end position="274"/>
    </location>
</feature>
<dbReference type="SMART" id="SM00406">
    <property type="entry name" value="IGv"/>
    <property type="match status" value="1"/>
</dbReference>
<dbReference type="InterPro" id="IPR013783">
    <property type="entry name" value="Ig-like_fold"/>
</dbReference>
<reference evidence="4" key="2">
    <citation type="submission" date="2025-09" db="UniProtKB">
        <authorList>
            <consortium name="Ensembl"/>
        </authorList>
    </citation>
    <scope>IDENTIFICATION</scope>
</reference>
<dbReference type="PROSITE" id="PS50835">
    <property type="entry name" value="IG_LIKE"/>
    <property type="match status" value="2"/>
</dbReference>
<feature type="signal peptide" evidence="2">
    <location>
        <begin position="1"/>
        <end position="20"/>
    </location>
</feature>
<keyword evidence="1" id="KW-0812">Transmembrane</keyword>
<protein>
    <submittedName>
        <fullName evidence="4">CXADR-like membrane protein</fullName>
    </submittedName>
</protein>